<dbReference type="EMBL" id="JAPCWZ010000007">
    <property type="protein sequence ID" value="KAK8855041.1"/>
    <property type="molecule type" value="Genomic_DNA"/>
</dbReference>
<gene>
    <name evidence="3" type="ORF">PGQ11_010953</name>
</gene>
<feature type="chain" id="PRO_5047482743" evidence="2">
    <location>
        <begin position="20"/>
        <end position="283"/>
    </location>
</feature>
<feature type="compositionally biased region" description="Low complexity" evidence="1">
    <location>
        <begin position="66"/>
        <end position="76"/>
    </location>
</feature>
<proteinExistence type="predicted"/>
<feature type="region of interest" description="Disordered" evidence="1">
    <location>
        <begin position="66"/>
        <end position="87"/>
    </location>
</feature>
<organism evidence="3 4">
    <name type="scientific">Apiospora arundinis</name>
    <dbReference type="NCBI Taxonomy" id="335852"/>
    <lineage>
        <taxon>Eukaryota</taxon>
        <taxon>Fungi</taxon>
        <taxon>Dikarya</taxon>
        <taxon>Ascomycota</taxon>
        <taxon>Pezizomycotina</taxon>
        <taxon>Sordariomycetes</taxon>
        <taxon>Xylariomycetidae</taxon>
        <taxon>Amphisphaeriales</taxon>
        <taxon>Apiosporaceae</taxon>
        <taxon>Apiospora</taxon>
    </lineage>
</organism>
<comment type="caution">
    <text evidence="3">The sequence shown here is derived from an EMBL/GenBank/DDBJ whole genome shotgun (WGS) entry which is preliminary data.</text>
</comment>
<evidence type="ECO:0000256" key="1">
    <source>
        <dbReference type="SAM" id="MobiDB-lite"/>
    </source>
</evidence>
<protein>
    <submittedName>
        <fullName evidence="3">Uncharacterized protein</fullName>
    </submittedName>
</protein>
<keyword evidence="4" id="KW-1185">Reference proteome</keyword>
<keyword evidence="2" id="KW-0732">Signal</keyword>
<accession>A0ABR2HY33</accession>
<dbReference type="Proteomes" id="UP001390339">
    <property type="component" value="Unassembled WGS sequence"/>
</dbReference>
<evidence type="ECO:0000313" key="3">
    <source>
        <dbReference type="EMBL" id="KAK8855041.1"/>
    </source>
</evidence>
<sequence>MRTSNSLLFLSFSAAGTSAVSSHIPPQHGHIAPTCATMALRLEHTLAFQDHFPSKITATPVEVTSTSAVSPSASPTGWNPQPSTADENTRTLLLSSLENARRRNQAKKCEDIEPDEFVEKATTFLSYWNTESAAQHDINEKAILERLTEYQIIYEAMNTLYMQDAFPDYILDQVRSVHQLVQEDGALTGANPRIIYGLDIVFNDICADTCEAQIPHCLQELVDVTLRGLVIDPQLQLLPPERECECECECEGRSSCKMDVLLAWNKESTRWECNCNYICIMDG</sequence>
<feature type="compositionally biased region" description="Polar residues" evidence="1">
    <location>
        <begin position="77"/>
        <end position="87"/>
    </location>
</feature>
<feature type="signal peptide" evidence="2">
    <location>
        <begin position="1"/>
        <end position="19"/>
    </location>
</feature>
<evidence type="ECO:0000256" key="2">
    <source>
        <dbReference type="SAM" id="SignalP"/>
    </source>
</evidence>
<name>A0ABR2HY33_9PEZI</name>
<reference evidence="3 4" key="1">
    <citation type="journal article" date="2024" name="IMA Fungus">
        <title>Apiospora arundinis, a panoply of carbohydrate-active enzymes and secondary metabolites.</title>
        <authorList>
            <person name="Sorensen T."/>
            <person name="Petersen C."/>
            <person name="Muurmann A.T."/>
            <person name="Christiansen J.V."/>
            <person name="Brundto M.L."/>
            <person name="Overgaard C.K."/>
            <person name="Boysen A.T."/>
            <person name="Wollenberg R.D."/>
            <person name="Larsen T.O."/>
            <person name="Sorensen J.L."/>
            <person name="Nielsen K.L."/>
            <person name="Sondergaard T.E."/>
        </authorList>
    </citation>
    <scope>NUCLEOTIDE SEQUENCE [LARGE SCALE GENOMIC DNA]</scope>
    <source>
        <strain evidence="3 4">AAU 773</strain>
    </source>
</reference>
<evidence type="ECO:0000313" key="4">
    <source>
        <dbReference type="Proteomes" id="UP001390339"/>
    </source>
</evidence>